<evidence type="ECO:0000313" key="3">
    <source>
        <dbReference type="Proteomes" id="UP000551563"/>
    </source>
</evidence>
<reference evidence="2 3" key="1">
    <citation type="journal article" date="2020" name="Biotechnol. Biofuels">
        <title>New insights from the biogas microbiome by comprehensive genome-resolved metagenomics of nearly 1600 species originating from multiple anaerobic digesters.</title>
        <authorList>
            <person name="Campanaro S."/>
            <person name="Treu L."/>
            <person name="Rodriguez-R L.M."/>
            <person name="Kovalovszki A."/>
            <person name="Ziels R.M."/>
            <person name="Maus I."/>
            <person name="Zhu X."/>
            <person name="Kougias P.G."/>
            <person name="Basile A."/>
            <person name="Luo G."/>
            <person name="Schluter A."/>
            <person name="Konstantinidis K.T."/>
            <person name="Angelidaki I."/>
        </authorList>
    </citation>
    <scope>NUCLEOTIDE SEQUENCE [LARGE SCALE GENOMIC DNA]</scope>
    <source>
        <strain evidence="2">AS04akNAM_66</strain>
    </source>
</reference>
<dbReference type="EMBL" id="DUMN01000454">
    <property type="protein sequence ID" value="HHV69157.1"/>
    <property type="molecule type" value="Genomic_DNA"/>
</dbReference>
<evidence type="ECO:0000313" key="2">
    <source>
        <dbReference type="EMBL" id="HHV69157.1"/>
    </source>
</evidence>
<feature type="region of interest" description="Disordered" evidence="1">
    <location>
        <begin position="93"/>
        <end position="115"/>
    </location>
</feature>
<name>A0A7V6U0U9_9HYPH</name>
<protein>
    <submittedName>
        <fullName evidence="2">Uncharacterized protein</fullName>
    </submittedName>
</protein>
<dbReference type="AlphaFoldDB" id="A0A7V6U0U9"/>
<organism evidence="2 3">
    <name type="scientific">Brucella intermedia</name>
    <dbReference type="NCBI Taxonomy" id="94625"/>
    <lineage>
        <taxon>Bacteria</taxon>
        <taxon>Pseudomonadati</taxon>
        <taxon>Pseudomonadota</taxon>
        <taxon>Alphaproteobacteria</taxon>
        <taxon>Hyphomicrobiales</taxon>
        <taxon>Brucellaceae</taxon>
        <taxon>Brucella/Ochrobactrum group</taxon>
        <taxon>Brucella</taxon>
    </lineage>
</organism>
<comment type="caution">
    <text evidence="2">The sequence shown here is derived from an EMBL/GenBank/DDBJ whole genome shotgun (WGS) entry which is preliminary data.</text>
</comment>
<proteinExistence type="predicted"/>
<accession>A0A7V6U0U9</accession>
<dbReference type="Proteomes" id="UP000551563">
    <property type="component" value="Unassembled WGS sequence"/>
</dbReference>
<gene>
    <name evidence="2" type="ORF">GXX48_16125</name>
</gene>
<sequence length="115" mass="12816">MSDPAEIKLRLKWRKTWEDREDDFIASAPNFPGNVGRFHKHVGSSDGGWNWSFQAMDLPVARASLGETSGIETSAREAAKKIEDIWFGASKGTEYEENEPSREPQPNAYAAAKGM</sequence>
<evidence type="ECO:0000256" key="1">
    <source>
        <dbReference type="SAM" id="MobiDB-lite"/>
    </source>
</evidence>